<dbReference type="Pfam" id="PF00665">
    <property type="entry name" value="rve"/>
    <property type="match status" value="1"/>
</dbReference>
<dbReference type="SUPFAM" id="SSF53098">
    <property type="entry name" value="Ribonuclease H-like"/>
    <property type="match status" value="1"/>
</dbReference>
<dbReference type="InterPro" id="IPR048020">
    <property type="entry name" value="Transpos_IS3"/>
</dbReference>
<organism evidence="2 3">
    <name type="scientific">Octadecabacter arcticus 238</name>
    <dbReference type="NCBI Taxonomy" id="391616"/>
    <lineage>
        <taxon>Bacteria</taxon>
        <taxon>Pseudomonadati</taxon>
        <taxon>Pseudomonadota</taxon>
        <taxon>Alphaproteobacteria</taxon>
        <taxon>Rhodobacterales</taxon>
        <taxon>Roseobacteraceae</taxon>
        <taxon>Octadecabacter</taxon>
    </lineage>
</organism>
<dbReference type="Proteomes" id="UP000004688">
    <property type="component" value="Chromosome"/>
</dbReference>
<dbReference type="InterPro" id="IPR012337">
    <property type="entry name" value="RNaseH-like_sf"/>
</dbReference>
<keyword evidence="3" id="KW-1185">Reference proteome</keyword>
<dbReference type="NCBIfam" id="NF033516">
    <property type="entry name" value="transpos_IS3"/>
    <property type="match status" value="1"/>
</dbReference>
<accession>M9RL66</accession>
<dbReference type="InterPro" id="IPR001584">
    <property type="entry name" value="Integrase_cat-core"/>
</dbReference>
<reference evidence="2 3" key="1">
    <citation type="journal article" date="2013" name="PLoS ONE">
        <title>Poles Apart: Arctic and Antarctic Octadecabacter strains Share High Genome Plasticity and a New Type of Xanthorhodopsin.</title>
        <authorList>
            <person name="Vollmers J."/>
            <person name="Voget S."/>
            <person name="Dietrich S."/>
            <person name="Gollnow K."/>
            <person name="Smits M."/>
            <person name="Meyer K."/>
            <person name="Brinkhoff T."/>
            <person name="Simon M."/>
            <person name="Daniel R."/>
        </authorList>
    </citation>
    <scope>NUCLEOTIDE SEQUENCE [LARGE SCALE GENOMIC DNA]</scope>
    <source>
        <strain evidence="2 3">238</strain>
    </source>
</reference>
<dbReference type="eggNOG" id="COG2801">
    <property type="taxonomic scope" value="Bacteria"/>
</dbReference>
<gene>
    <name evidence="2" type="ORF">OA238_c24350</name>
</gene>
<dbReference type="InterPro" id="IPR050900">
    <property type="entry name" value="Transposase_IS3/IS150/IS904"/>
</dbReference>
<evidence type="ECO:0000259" key="1">
    <source>
        <dbReference type="PROSITE" id="PS50994"/>
    </source>
</evidence>
<evidence type="ECO:0000313" key="3">
    <source>
        <dbReference type="Proteomes" id="UP000004688"/>
    </source>
</evidence>
<name>M9RL66_9RHOB</name>
<dbReference type="KEGG" id="oar:OA238_c24350"/>
<dbReference type="PROSITE" id="PS50994">
    <property type="entry name" value="INTEGRASE"/>
    <property type="match status" value="1"/>
</dbReference>
<sequence>MAICKVLPIAPSTYYHHKSIELDPEKASARAKRDTFLMTKIHIYWEKSRKRYGAVKIWHDLLDEGTVVARCTVVRLMKSMGIQGITRGDVTTTKSNPALPCPEDKVNRKFKAPAPNILWVADFTYVRTAVGFVYVAFIIDVFARYIVGWKVSSSPNAQMVLDALDQALAARQPDPKTLIHHSDRGVQYLSIKYTERLEEAKIDPSVGSVGDSYDNAMAETIGVCQRCCPPISCGVADFRGAGFVFWVQPDGTCGLPVSGFS</sequence>
<protein>
    <submittedName>
        <fullName evidence="2">IS3 family transposase</fullName>
    </submittedName>
</protein>
<dbReference type="AlphaFoldDB" id="M9RL66"/>
<dbReference type="PANTHER" id="PTHR46889">
    <property type="entry name" value="TRANSPOSASE INSF FOR INSERTION SEQUENCE IS3B-RELATED"/>
    <property type="match status" value="1"/>
</dbReference>
<dbReference type="InterPro" id="IPR025948">
    <property type="entry name" value="HTH-like_dom"/>
</dbReference>
<dbReference type="GO" id="GO:0015074">
    <property type="term" value="P:DNA integration"/>
    <property type="evidence" value="ECO:0007669"/>
    <property type="project" value="InterPro"/>
</dbReference>
<feature type="domain" description="Integrase catalytic" evidence="1">
    <location>
        <begin position="111"/>
        <end position="219"/>
    </location>
</feature>
<dbReference type="GO" id="GO:0003676">
    <property type="term" value="F:nucleic acid binding"/>
    <property type="evidence" value="ECO:0007669"/>
    <property type="project" value="InterPro"/>
</dbReference>
<dbReference type="Gene3D" id="3.30.420.10">
    <property type="entry name" value="Ribonuclease H-like superfamily/Ribonuclease H"/>
    <property type="match status" value="1"/>
</dbReference>
<evidence type="ECO:0000313" key="2">
    <source>
        <dbReference type="EMBL" id="AGI72493.1"/>
    </source>
</evidence>
<proteinExistence type="predicted"/>
<dbReference type="STRING" id="391616.OA238_c24350"/>
<dbReference type="EMBL" id="CP003742">
    <property type="protein sequence ID" value="AGI72493.1"/>
    <property type="molecule type" value="Genomic_DNA"/>
</dbReference>
<dbReference type="PANTHER" id="PTHR46889:SF4">
    <property type="entry name" value="TRANSPOSASE INSO FOR INSERTION SEQUENCE ELEMENT IS911B-RELATED"/>
    <property type="match status" value="1"/>
</dbReference>
<dbReference type="Pfam" id="PF13276">
    <property type="entry name" value="HTH_21"/>
    <property type="match status" value="1"/>
</dbReference>
<dbReference type="HOGENOM" id="CLU_027402_4_0_5"/>
<dbReference type="InterPro" id="IPR036397">
    <property type="entry name" value="RNaseH_sf"/>
</dbReference>